<comment type="caution">
    <text evidence="2">The sequence shown here is derived from an EMBL/GenBank/DDBJ whole genome shotgun (WGS) entry which is preliminary data.</text>
</comment>
<gene>
    <name evidence="2" type="ORF">J41TS4_19130</name>
</gene>
<dbReference type="SUPFAM" id="SSF55383">
    <property type="entry name" value="Copper amine oxidase, domain N"/>
    <property type="match status" value="1"/>
</dbReference>
<evidence type="ECO:0000259" key="1">
    <source>
        <dbReference type="Pfam" id="PF07833"/>
    </source>
</evidence>
<reference evidence="2" key="1">
    <citation type="submission" date="2021-03" db="EMBL/GenBank/DDBJ databases">
        <title>Antimicrobial resistance genes in bacteria isolated from Japanese honey, and their potential for conferring macrolide and lincosamide resistance in the American foulbrood pathogen Paenibacillus larvae.</title>
        <authorList>
            <person name="Okamoto M."/>
            <person name="Kumagai M."/>
            <person name="Kanamori H."/>
            <person name="Takamatsu D."/>
        </authorList>
    </citation>
    <scope>NUCLEOTIDE SEQUENCE</scope>
    <source>
        <strain evidence="2">J41TS4</strain>
    </source>
</reference>
<protein>
    <recommendedName>
        <fullName evidence="1">Copper amine oxidase-like N-terminal domain-containing protein</fullName>
    </recommendedName>
</protein>
<evidence type="ECO:0000313" key="3">
    <source>
        <dbReference type="Proteomes" id="UP000678895"/>
    </source>
</evidence>
<dbReference type="RefSeq" id="WP_301626765.1">
    <property type="nucleotide sequence ID" value="NZ_BORS01000005.1"/>
</dbReference>
<dbReference type="EMBL" id="BORS01000005">
    <property type="protein sequence ID" value="GIO42155.1"/>
    <property type="molecule type" value="Genomic_DNA"/>
</dbReference>
<dbReference type="Proteomes" id="UP000678895">
    <property type="component" value="Unassembled WGS sequence"/>
</dbReference>
<name>A0A919Y4Q9_9BACL</name>
<sequence>MKNIRFILSFLAFVLVFAGVVGGFMITVDPLQFYHKAAYEPLYSREQRYQNPGLAKNYEYDTIILGSSMTENFIPSKVEEALGGKVLKLSIEGSTSIEQRMIADLAFGTGQVKTVLWGFDYFTVRDNNVRDAESFPFYLYDDNVLNDYKYIFNVSNIKHAFGALLLPKDKHPQYRNLDRLNNWDSYATYGSKKVLAKWIEAWNYEQTSGESEPDYELAKQRFDENVLSLIKAHPEVEFKIYYPPYSVIRQQVWYRLNPQRFYNQLEIKKYMLEKLGSMENVTLFDFQSDESVTYNLENFKDLSHHTGAINQWIIEQIAAGSHQLTAENVDELGSKLEHQAKTLVINENGPIFSLTLTVEGQEASFVQIPTTSKDQVRVAVKDFAEGTDTAFAYDNDTKQATLQRGSNTLILTADSPIATLNGEAVNLDAPAVIVQGRLAGPLMQIVKLLGGNIAVTESEDTYFVNYDIQW</sequence>
<feature type="domain" description="Copper amine oxidase-like N-terminal" evidence="1">
    <location>
        <begin position="358"/>
        <end position="462"/>
    </location>
</feature>
<dbReference type="Gene3D" id="3.30.457.10">
    <property type="entry name" value="Copper amine oxidase-like, N-terminal domain"/>
    <property type="match status" value="1"/>
</dbReference>
<dbReference type="AlphaFoldDB" id="A0A919Y4Q9"/>
<dbReference type="InterPro" id="IPR012854">
    <property type="entry name" value="Cu_amine_oxidase-like_N"/>
</dbReference>
<dbReference type="InterPro" id="IPR036582">
    <property type="entry name" value="Mao_N_sf"/>
</dbReference>
<organism evidence="2 3">
    <name type="scientific">Paenibacillus apis</name>
    <dbReference type="NCBI Taxonomy" id="1792174"/>
    <lineage>
        <taxon>Bacteria</taxon>
        <taxon>Bacillati</taxon>
        <taxon>Bacillota</taxon>
        <taxon>Bacilli</taxon>
        <taxon>Bacillales</taxon>
        <taxon>Paenibacillaceae</taxon>
        <taxon>Paenibacillus</taxon>
    </lineage>
</organism>
<keyword evidence="3" id="KW-1185">Reference proteome</keyword>
<dbReference type="Pfam" id="PF07833">
    <property type="entry name" value="Cu_amine_oxidN1"/>
    <property type="match status" value="1"/>
</dbReference>
<accession>A0A919Y4Q9</accession>
<evidence type="ECO:0000313" key="2">
    <source>
        <dbReference type="EMBL" id="GIO42155.1"/>
    </source>
</evidence>
<proteinExistence type="predicted"/>